<evidence type="ECO:0000256" key="1">
    <source>
        <dbReference type="ARBA" id="ARBA00004141"/>
    </source>
</evidence>
<reference evidence="7 8" key="1">
    <citation type="journal article" date="2012" name="PLoS Pathog.">
        <title>Diverse lifestyles and strategies of plant pathogenesis encoded in the genomes of eighteen Dothideomycetes fungi.</title>
        <authorList>
            <person name="Ohm R.A."/>
            <person name="Feau N."/>
            <person name="Henrissat B."/>
            <person name="Schoch C.L."/>
            <person name="Horwitz B.A."/>
            <person name="Barry K.W."/>
            <person name="Condon B.J."/>
            <person name="Copeland A.C."/>
            <person name="Dhillon B."/>
            <person name="Glaser F."/>
            <person name="Hesse C.N."/>
            <person name="Kosti I."/>
            <person name="LaButti K."/>
            <person name="Lindquist E.A."/>
            <person name="Lucas S."/>
            <person name="Salamov A.A."/>
            <person name="Bradshaw R.E."/>
            <person name="Ciuffetti L."/>
            <person name="Hamelin R.C."/>
            <person name="Kema G.H.J."/>
            <person name="Lawrence C."/>
            <person name="Scott J.A."/>
            <person name="Spatafora J.W."/>
            <person name="Turgeon B.G."/>
            <person name="de Wit P.J.G.M."/>
            <person name="Zhong S."/>
            <person name="Goodwin S.B."/>
            <person name="Grigoriev I.V."/>
        </authorList>
    </citation>
    <scope>NUCLEOTIDE SEQUENCE [LARGE SCALE GENOMIC DNA]</scope>
    <source>
        <strain evidence="7 8">UAMH 10762</strain>
    </source>
</reference>
<feature type="transmembrane region" description="Helical" evidence="6">
    <location>
        <begin position="316"/>
        <end position="340"/>
    </location>
</feature>
<feature type="region of interest" description="Disordered" evidence="5">
    <location>
        <begin position="39"/>
        <end position="63"/>
    </location>
</feature>
<name>M2NE26_BAUPA</name>
<evidence type="ECO:0000313" key="7">
    <source>
        <dbReference type="EMBL" id="EMC97190.1"/>
    </source>
</evidence>
<keyword evidence="3 6" id="KW-1133">Transmembrane helix</keyword>
<feature type="transmembrane region" description="Helical" evidence="6">
    <location>
        <begin position="227"/>
        <end position="245"/>
    </location>
</feature>
<dbReference type="GeneID" id="19115363"/>
<feature type="transmembrane region" description="Helical" evidence="6">
    <location>
        <begin position="134"/>
        <end position="154"/>
    </location>
</feature>
<proteinExistence type="predicted"/>
<dbReference type="HOGENOM" id="CLU_012349_2_2_1"/>
<dbReference type="AlphaFoldDB" id="M2NE26"/>
<keyword evidence="2 6" id="KW-0812">Transmembrane</keyword>
<dbReference type="InterPro" id="IPR037185">
    <property type="entry name" value="EmrE-like"/>
</dbReference>
<evidence type="ECO:0000256" key="4">
    <source>
        <dbReference type="ARBA" id="ARBA00023136"/>
    </source>
</evidence>
<dbReference type="EMBL" id="KB445554">
    <property type="protein sequence ID" value="EMC97190.1"/>
    <property type="molecule type" value="Genomic_DNA"/>
</dbReference>
<evidence type="ECO:0000256" key="5">
    <source>
        <dbReference type="SAM" id="MobiDB-lite"/>
    </source>
</evidence>
<organism evidence="7 8">
    <name type="scientific">Baudoinia panamericana (strain UAMH 10762)</name>
    <name type="common">Angels' share fungus</name>
    <name type="synonym">Baudoinia compniacensis (strain UAMH 10762)</name>
    <dbReference type="NCBI Taxonomy" id="717646"/>
    <lineage>
        <taxon>Eukaryota</taxon>
        <taxon>Fungi</taxon>
        <taxon>Dikarya</taxon>
        <taxon>Ascomycota</taxon>
        <taxon>Pezizomycotina</taxon>
        <taxon>Dothideomycetes</taxon>
        <taxon>Dothideomycetidae</taxon>
        <taxon>Mycosphaerellales</taxon>
        <taxon>Teratosphaeriaceae</taxon>
        <taxon>Baudoinia</taxon>
    </lineage>
</organism>
<feature type="transmembrane region" description="Helical" evidence="6">
    <location>
        <begin position="252"/>
        <end position="269"/>
    </location>
</feature>
<feature type="transmembrane region" description="Helical" evidence="6">
    <location>
        <begin position="352"/>
        <end position="370"/>
    </location>
</feature>
<dbReference type="SUPFAM" id="SSF103481">
    <property type="entry name" value="Multidrug resistance efflux transporter EmrE"/>
    <property type="match status" value="1"/>
</dbReference>
<feature type="non-terminal residue" evidence="7">
    <location>
        <position position="378"/>
    </location>
</feature>
<evidence type="ECO:0000256" key="3">
    <source>
        <dbReference type="ARBA" id="ARBA00022989"/>
    </source>
</evidence>
<dbReference type="PANTHER" id="PTHR12570:SF65">
    <property type="entry name" value="MAGNESIUM TRANSPORTER NIPA9-RELATED"/>
    <property type="match status" value="1"/>
</dbReference>
<gene>
    <name evidence="7" type="ORF">BAUCODRAFT_54640</name>
</gene>
<dbReference type="OMA" id="HLQQSFI"/>
<evidence type="ECO:0000256" key="6">
    <source>
        <dbReference type="SAM" id="Phobius"/>
    </source>
</evidence>
<evidence type="ECO:0000256" key="2">
    <source>
        <dbReference type="ARBA" id="ARBA00022692"/>
    </source>
</evidence>
<keyword evidence="4 6" id="KW-0472">Membrane</keyword>
<keyword evidence="8" id="KW-1185">Reference proteome</keyword>
<dbReference type="GO" id="GO:0015095">
    <property type="term" value="F:magnesium ion transmembrane transporter activity"/>
    <property type="evidence" value="ECO:0007669"/>
    <property type="project" value="InterPro"/>
</dbReference>
<dbReference type="RefSeq" id="XP_007675372.1">
    <property type="nucleotide sequence ID" value="XM_007677182.1"/>
</dbReference>
<dbReference type="InterPro" id="IPR008521">
    <property type="entry name" value="Mg_trans_NIPA"/>
</dbReference>
<feature type="transmembrane region" description="Helical" evidence="6">
    <location>
        <begin position="189"/>
        <end position="207"/>
    </location>
</feature>
<feature type="non-terminal residue" evidence="7">
    <location>
        <position position="1"/>
    </location>
</feature>
<comment type="subcellular location">
    <subcellularLocation>
        <location evidence="1">Membrane</location>
        <topology evidence="1">Multi-pass membrane protein</topology>
    </subcellularLocation>
</comment>
<feature type="transmembrane region" description="Helical" evidence="6">
    <location>
        <begin position="281"/>
        <end position="304"/>
    </location>
</feature>
<accession>M2NE26</accession>
<evidence type="ECO:0000313" key="8">
    <source>
        <dbReference type="Proteomes" id="UP000011761"/>
    </source>
</evidence>
<dbReference type="GO" id="GO:0016020">
    <property type="term" value="C:membrane"/>
    <property type="evidence" value="ECO:0007669"/>
    <property type="project" value="UniProtKB-SubCell"/>
</dbReference>
<feature type="transmembrane region" description="Helical" evidence="6">
    <location>
        <begin position="160"/>
        <end position="180"/>
    </location>
</feature>
<feature type="compositionally biased region" description="Basic residues" evidence="5">
    <location>
        <begin position="47"/>
        <end position="56"/>
    </location>
</feature>
<dbReference type="PANTHER" id="PTHR12570">
    <property type="match status" value="1"/>
</dbReference>
<sequence>PGGWSSLIGIITAICGNIFISFALNTQRYAHIRLNRDREEWQEKQKAQQRQRKNRPRTYGTQQIDIAEQRAKENAKSEPTDGAEAYTLEEGVENHEGDPLIPRIDAGEAIDTQGDGQAEDDGEQKDKSYLKSPIWWLGIGLMVVGEAGNFLAYGFAPASIVSPLGVVALVSNCLIAPLLLGERFRWRDAVGVIIATAGCVTVVLSASDNNPKLTPDKIWELITQWEFETYLGVTLLLICILFVASNKYGDRTVLIDLGLVALFGGYTALSTKGIASLLSNTIWHVVTFPITYLLLAVLIFTAVMQIKYVNRALQHFNATVVIPTQFVLFTISVIVGSAVLYRDFEREAAGDAAKFIGGCALTFLGVWCITSGRQDNGE</sequence>
<dbReference type="OrthoDB" id="165382at2759"/>
<dbReference type="Proteomes" id="UP000011761">
    <property type="component" value="Unassembled WGS sequence"/>
</dbReference>
<feature type="transmembrane region" description="Helical" evidence="6">
    <location>
        <begin position="6"/>
        <end position="24"/>
    </location>
</feature>
<dbReference type="Pfam" id="PF05653">
    <property type="entry name" value="Mg_trans_NIPA"/>
    <property type="match status" value="1"/>
</dbReference>
<dbReference type="eggNOG" id="KOG2922">
    <property type="taxonomic scope" value="Eukaryota"/>
</dbReference>
<protein>
    <submittedName>
        <fullName evidence="7">Uncharacterized protein</fullName>
    </submittedName>
</protein>
<dbReference type="KEGG" id="bcom:BAUCODRAFT_54640"/>